<dbReference type="GO" id="GO:0004854">
    <property type="term" value="F:xanthine dehydrogenase activity"/>
    <property type="evidence" value="ECO:0007669"/>
    <property type="project" value="InterPro"/>
</dbReference>
<dbReference type="SUPFAM" id="SSF55447">
    <property type="entry name" value="CO dehydrogenase flavoprotein C-terminal domain-like"/>
    <property type="match status" value="1"/>
</dbReference>
<evidence type="ECO:0000313" key="8">
    <source>
        <dbReference type="Proteomes" id="UP000095765"/>
    </source>
</evidence>
<dbReference type="Proteomes" id="UP000095765">
    <property type="component" value="Unassembled WGS sequence"/>
</dbReference>
<evidence type="ECO:0000256" key="3">
    <source>
        <dbReference type="ARBA" id="ARBA00023002"/>
    </source>
</evidence>
<evidence type="ECO:0000256" key="1">
    <source>
        <dbReference type="ARBA" id="ARBA00022630"/>
    </source>
</evidence>
<dbReference type="Pfam" id="PF03450">
    <property type="entry name" value="CO_deh_flav_C"/>
    <property type="match status" value="1"/>
</dbReference>
<evidence type="ECO:0000259" key="4">
    <source>
        <dbReference type="PROSITE" id="PS51387"/>
    </source>
</evidence>
<keyword evidence="1" id="KW-0285">Flavoprotein</keyword>
<accession>A0A174TDB5</accession>
<protein>
    <submittedName>
        <fullName evidence="5">Nicotinate dehydrogenase FAD-subunit</fullName>
        <ecNumber evidence="5">1.17.1.5</ecNumber>
    </submittedName>
    <submittedName>
        <fullName evidence="6">Xanthine dehydrogenase FAD-binding subunit XdhB</fullName>
    </submittedName>
</protein>
<reference evidence="7 10" key="4">
    <citation type="submission" date="2018-08" db="EMBL/GenBank/DDBJ databases">
        <title>A genome reference for cultivated species of the human gut microbiota.</title>
        <authorList>
            <person name="Zou Y."/>
            <person name="Xue W."/>
            <person name="Luo G."/>
        </authorList>
    </citation>
    <scope>NUCLEOTIDE SEQUENCE [LARGE SCALE GENOMIC DNA]</scope>
    <source>
        <strain evidence="7 10">TF05-12AC</strain>
    </source>
</reference>
<dbReference type="Pfam" id="PF00941">
    <property type="entry name" value="FAD_binding_5"/>
    <property type="match status" value="1"/>
</dbReference>
<dbReference type="NCBIfam" id="NF043083">
    <property type="entry name" value="XdhB_XDHase"/>
    <property type="match status" value="1"/>
</dbReference>
<feature type="domain" description="FAD-binding PCMH-type" evidence="4">
    <location>
        <begin position="1"/>
        <end position="176"/>
    </location>
</feature>
<reference evidence="6" key="3">
    <citation type="journal article" date="2018" name="BMC Genomics">
        <title>Whole genome sequencing and function prediction of 133 gut anaerobes isolated from chicken caecum in pure cultures.</title>
        <authorList>
            <person name="Medvecky M."/>
            <person name="Cejkova D."/>
            <person name="Polansky O."/>
            <person name="Karasova D."/>
            <person name="Kubasova T."/>
            <person name="Cizek A."/>
            <person name="Rychlik I."/>
        </authorList>
    </citation>
    <scope>NUCLEOTIDE SEQUENCE</scope>
    <source>
        <strain evidence="6">An175</strain>
    </source>
</reference>
<dbReference type="EC" id="1.17.1.5" evidence="5"/>
<keyword evidence="3 5" id="KW-0560">Oxidoreductase</keyword>
<dbReference type="Gene3D" id="3.30.390.50">
    <property type="entry name" value="CO dehydrogenase flavoprotein, C-terminal domain"/>
    <property type="match status" value="1"/>
</dbReference>
<dbReference type="GeneID" id="72462932"/>
<dbReference type="Gene3D" id="3.30.465.10">
    <property type="match status" value="1"/>
</dbReference>
<dbReference type="Proteomes" id="UP000260828">
    <property type="component" value="Unassembled WGS sequence"/>
</dbReference>
<dbReference type="InterPro" id="IPR016169">
    <property type="entry name" value="FAD-bd_PCMH_sub2"/>
</dbReference>
<evidence type="ECO:0000313" key="5">
    <source>
        <dbReference type="EMBL" id="CUQ08164.1"/>
    </source>
</evidence>
<dbReference type="GO" id="GO:0002197">
    <property type="term" value="C:xanthine dehydrogenase complex"/>
    <property type="evidence" value="ECO:0007669"/>
    <property type="project" value="InterPro"/>
</dbReference>
<dbReference type="PANTHER" id="PTHR42659:SF9">
    <property type="entry name" value="XANTHINE DEHYDROGENASE FAD-BINDING SUBUNIT XDHB-RELATED"/>
    <property type="match status" value="1"/>
</dbReference>
<name>A0A174TDB5_9FIRM</name>
<dbReference type="RefSeq" id="WP_006873487.1">
    <property type="nucleotide sequence ID" value="NZ_CABIWA010000010.1"/>
</dbReference>
<dbReference type="PANTHER" id="PTHR42659">
    <property type="entry name" value="XANTHINE DEHYDROGENASE SUBUNIT C-RELATED"/>
    <property type="match status" value="1"/>
</dbReference>
<dbReference type="InterPro" id="IPR036318">
    <property type="entry name" value="FAD-bd_PCMH-like_sf"/>
</dbReference>
<dbReference type="Proteomes" id="UP000196386">
    <property type="component" value="Unassembled WGS sequence"/>
</dbReference>
<sequence length="295" mass="31027">MYDIEKIYQAKDVPDAIAALAAAPDAVVICGGSDVLVKIREGKLAGCSLVSIHGLKELAGVRMEDDGTIVIGPATTFAHVTRDPIIERHLPALGAAVDQAGGPQLRNVGTIGGNVCNGVTSADSASTLLTLNALLELTGPDGRRTVPLCDFYRGPGKVDLAHGELLTAIRVAKADYEGFGGHYIKYAQRNAMDIATLGCAVHVKLDAEKRAVEELRLAFGVAAPTPVRCRAAEQAARGKAVSPELFDAVSEAAAGEVNPRTSWRASRAFRMQLVRELSRRALKQAIIHAGGAVTC</sequence>
<dbReference type="InterPro" id="IPR051312">
    <property type="entry name" value="Diverse_Substr_Oxidored"/>
</dbReference>
<dbReference type="InterPro" id="IPR016166">
    <property type="entry name" value="FAD-bd_PCMH"/>
</dbReference>
<reference evidence="5 8" key="1">
    <citation type="submission" date="2015-09" db="EMBL/GenBank/DDBJ databases">
        <authorList>
            <consortium name="Pathogen Informatics"/>
        </authorList>
    </citation>
    <scope>NUCLEOTIDE SEQUENCE [LARGE SCALE GENOMIC DNA]</scope>
    <source>
        <strain evidence="5 8">2789STDY5834939</strain>
    </source>
</reference>
<dbReference type="InterPro" id="IPR036683">
    <property type="entry name" value="CO_DH_flav_C_dom_sf"/>
</dbReference>
<evidence type="ECO:0000313" key="6">
    <source>
        <dbReference type="EMBL" id="OUP68781.1"/>
    </source>
</evidence>
<evidence type="ECO:0000313" key="7">
    <source>
        <dbReference type="EMBL" id="RGE68403.1"/>
    </source>
</evidence>
<dbReference type="FunFam" id="3.30.465.10:FF:000017">
    <property type="entry name" value="Xanthine dehydrogenase, FAD binding subunit"/>
    <property type="match status" value="1"/>
</dbReference>
<dbReference type="NCBIfam" id="NF007427">
    <property type="entry name" value="PRK09971.1"/>
    <property type="match status" value="1"/>
</dbReference>
<dbReference type="PROSITE" id="PS51387">
    <property type="entry name" value="FAD_PCMH"/>
    <property type="match status" value="1"/>
</dbReference>
<dbReference type="OrthoDB" id="9789842at2"/>
<dbReference type="InterPro" id="IPR050031">
    <property type="entry name" value="XdhB_XDHase"/>
</dbReference>
<dbReference type="InterPro" id="IPR002346">
    <property type="entry name" value="Mopterin_DH_FAD-bd"/>
</dbReference>
<evidence type="ECO:0000313" key="10">
    <source>
        <dbReference type="Proteomes" id="UP000260828"/>
    </source>
</evidence>
<dbReference type="EMBL" id="NFKP01000014">
    <property type="protein sequence ID" value="OUP68781.1"/>
    <property type="molecule type" value="Genomic_DNA"/>
</dbReference>
<proteinExistence type="predicted"/>
<gene>
    <name evidence="5" type="primary">ndhF_2</name>
    <name evidence="7" type="synonym">xdhB</name>
    <name evidence="6" type="ORF">B5F11_11710</name>
    <name evidence="7" type="ORF">DXC40_08730</name>
    <name evidence="5" type="ORF">ERS852551_03032</name>
</gene>
<evidence type="ECO:0000256" key="2">
    <source>
        <dbReference type="ARBA" id="ARBA00022827"/>
    </source>
</evidence>
<dbReference type="SUPFAM" id="SSF56176">
    <property type="entry name" value="FAD-binding/transporter-associated domain-like"/>
    <property type="match status" value="1"/>
</dbReference>
<dbReference type="AlphaFoldDB" id="A0A174TDB5"/>
<dbReference type="GO" id="GO:0071949">
    <property type="term" value="F:FAD binding"/>
    <property type="evidence" value="ECO:0007669"/>
    <property type="project" value="InterPro"/>
</dbReference>
<keyword evidence="2" id="KW-0274">FAD</keyword>
<dbReference type="SMART" id="SM01092">
    <property type="entry name" value="CO_deh_flav_C"/>
    <property type="match status" value="1"/>
</dbReference>
<reference evidence="9" key="2">
    <citation type="submission" date="2017-04" db="EMBL/GenBank/DDBJ databases">
        <title>Function of individual gut microbiota members based on whole genome sequencing of pure cultures obtained from chicken caecum.</title>
        <authorList>
            <person name="Medvecky M."/>
            <person name="Cejkova D."/>
            <person name="Polansky O."/>
            <person name="Karasova D."/>
            <person name="Kubasova T."/>
            <person name="Cizek A."/>
            <person name="Rychlik I."/>
        </authorList>
    </citation>
    <scope>NUCLEOTIDE SEQUENCE [LARGE SCALE GENOMIC DNA]</scope>
    <source>
        <strain evidence="9">An175</strain>
    </source>
</reference>
<dbReference type="InterPro" id="IPR005107">
    <property type="entry name" value="CO_DH_flav_C"/>
</dbReference>
<dbReference type="EMBL" id="CZBE01000025">
    <property type="protein sequence ID" value="CUQ08164.1"/>
    <property type="molecule type" value="Genomic_DNA"/>
</dbReference>
<dbReference type="EMBL" id="QVME01000003">
    <property type="protein sequence ID" value="RGE68403.1"/>
    <property type="molecule type" value="Genomic_DNA"/>
</dbReference>
<organism evidence="5 8">
    <name type="scientific">Anaerotruncus colihominis</name>
    <dbReference type="NCBI Taxonomy" id="169435"/>
    <lineage>
        <taxon>Bacteria</taxon>
        <taxon>Bacillati</taxon>
        <taxon>Bacillota</taxon>
        <taxon>Clostridia</taxon>
        <taxon>Eubacteriales</taxon>
        <taxon>Oscillospiraceae</taxon>
        <taxon>Anaerotruncus</taxon>
    </lineage>
</organism>
<evidence type="ECO:0000313" key="9">
    <source>
        <dbReference type="Proteomes" id="UP000196386"/>
    </source>
</evidence>
<dbReference type="GO" id="GO:0050138">
    <property type="term" value="F:nicotinate dehydrogenase activity"/>
    <property type="evidence" value="ECO:0007669"/>
    <property type="project" value="UniProtKB-EC"/>
</dbReference>